<evidence type="ECO:0000313" key="6">
    <source>
        <dbReference type="Proteomes" id="UP000006327"/>
    </source>
</evidence>
<dbReference type="GO" id="GO:0003690">
    <property type="term" value="F:double-stranded DNA binding"/>
    <property type="evidence" value="ECO:0007669"/>
    <property type="project" value="TreeGrafter"/>
</dbReference>
<comment type="similarity">
    <text evidence="2">Belongs to the YejK family.</text>
</comment>
<dbReference type="AlphaFoldDB" id="K6YZG5"/>
<dbReference type="Pfam" id="PF04245">
    <property type="entry name" value="NA37"/>
    <property type="match status" value="1"/>
</dbReference>
<gene>
    <name evidence="5" type="primary">ndpA</name>
    <name evidence="5" type="ORF">GARC_5218</name>
</gene>
<reference evidence="5 6" key="1">
    <citation type="journal article" date="2017" name="Antonie Van Leeuwenhoek">
        <title>Rhizobium rhizosphaerae sp. nov., a novel species isolated from rice rhizosphere.</title>
        <authorList>
            <person name="Zhao J.J."/>
            <person name="Zhang J."/>
            <person name="Zhang R.J."/>
            <person name="Zhang C.W."/>
            <person name="Yin H.Q."/>
            <person name="Zhang X.X."/>
        </authorList>
    </citation>
    <scope>NUCLEOTIDE SEQUENCE [LARGE SCALE GENOMIC DNA]</scope>
    <source>
        <strain evidence="5 6">BSs20135</strain>
    </source>
</reference>
<sequence>MSALIHHFVVHQLAVNQQQELTLVPRASCFDVSPEIENLAQQINHAFNTKPGKGVGAFVAENVEIVSVSREPSANEEPSAGEEPSANEEPQVLTPHAVSFKTLLEDLQSEKHDFVEFSIQASELLKKSLIDTGTLETGFVVFSHYQFLATDYLMIAIINTKQHVEISRDLELTSSDHLDLAKMQLAVRIDLTQLAVTAEQLRYISFIKGRMGRKVSDFFMHFIGCEELVDIKQQNKQLLTTVDAFLAAEQLDPQEKHQARETVSNYYKEKLELGEDIQIQELAAKLPSDHVSFEEFNQSAELPVEEHFQADRGVLKTLAKFSGQGGGISLSFERKLLGDRVSYDAGSDTLMIRGIPPNLKDQLLKSQS</sequence>
<dbReference type="OrthoDB" id="9131762at2"/>
<dbReference type="Proteomes" id="UP000006327">
    <property type="component" value="Unassembled WGS sequence"/>
</dbReference>
<dbReference type="PANTHER" id="PTHR38772:SF1">
    <property type="entry name" value="NUCLEOID-ASSOCIATED PROTEIN YEJK"/>
    <property type="match status" value="1"/>
</dbReference>
<keyword evidence="3" id="KW-0963">Cytoplasm</keyword>
<proteinExistence type="inferred from homology"/>
<feature type="region of interest" description="Disordered" evidence="4">
    <location>
        <begin position="69"/>
        <end position="92"/>
    </location>
</feature>
<dbReference type="RefSeq" id="WP_007625792.1">
    <property type="nucleotide sequence ID" value="NZ_BAEO01000068.1"/>
</dbReference>
<accession>K6YZG5</accession>
<dbReference type="STRING" id="493475.GARC_5218"/>
<dbReference type="PANTHER" id="PTHR38772">
    <property type="match status" value="1"/>
</dbReference>
<dbReference type="eggNOG" id="COG3081">
    <property type="taxonomic scope" value="Bacteria"/>
</dbReference>
<evidence type="ECO:0000256" key="3">
    <source>
        <dbReference type="ARBA" id="ARBA00022490"/>
    </source>
</evidence>
<dbReference type="GO" id="GO:0003727">
    <property type="term" value="F:single-stranded RNA binding"/>
    <property type="evidence" value="ECO:0007669"/>
    <property type="project" value="TreeGrafter"/>
</dbReference>
<dbReference type="GO" id="GO:0043590">
    <property type="term" value="C:bacterial nucleoid"/>
    <property type="evidence" value="ECO:0007669"/>
    <property type="project" value="TreeGrafter"/>
</dbReference>
<dbReference type="InterPro" id="IPR007358">
    <property type="entry name" value="Nucleoid_associated_NdpA"/>
</dbReference>
<organism evidence="5 6">
    <name type="scientific">Paraglaciecola arctica BSs20135</name>
    <dbReference type="NCBI Taxonomy" id="493475"/>
    <lineage>
        <taxon>Bacteria</taxon>
        <taxon>Pseudomonadati</taxon>
        <taxon>Pseudomonadota</taxon>
        <taxon>Gammaproteobacteria</taxon>
        <taxon>Alteromonadales</taxon>
        <taxon>Alteromonadaceae</taxon>
        <taxon>Paraglaciecola</taxon>
    </lineage>
</organism>
<dbReference type="NCBIfam" id="NF001557">
    <property type="entry name" value="PRK00378.1"/>
    <property type="match status" value="1"/>
</dbReference>
<evidence type="ECO:0000313" key="5">
    <source>
        <dbReference type="EMBL" id="GAC22153.1"/>
    </source>
</evidence>
<keyword evidence="6" id="KW-1185">Reference proteome</keyword>
<evidence type="ECO:0000256" key="1">
    <source>
        <dbReference type="ARBA" id="ARBA00004453"/>
    </source>
</evidence>
<protein>
    <submittedName>
        <fullName evidence="5">Nucleoid-associated protein</fullName>
    </submittedName>
</protein>
<name>K6YZG5_9ALTE</name>
<comment type="subcellular location">
    <subcellularLocation>
        <location evidence="1">Cytoplasm</location>
        <location evidence="1">Nucleoid</location>
    </subcellularLocation>
</comment>
<evidence type="ECO:0000256" key="2">
    <source>
        <dbReference type="ARBA" id="ARBA00009035"/>
    </source>
</evidence>
<evidence type="ECO:0000256" key="4">
    <source>
        <dbReference type="SAM" id="MobiDB-lite"/>
    </source>
</evidence>
<dbReference type="EMBL" id="BAEO01000068">
    <property type="protein sequence ID" value="GAC22153.1"/>
    <property type="molecule type" value="Genomic_DNA"/>
</dbReference>
<comment type="caution">
    <text evidence="5">The sequence shown here is derived from an EMBL/GenBank/DDBJ whole genome shotgun (WGS) entry which is preliminary data.</text>
</comment>